<evidence type="ECO:0000313" key="7">
    <source>
        <dbReference type="Proteomes" id="UP000188533"/>
    </source>
</evidence>
<dbReference type="STRING" id="5353.A0A1Q3EDZ9"/>
<reference evidence="6 7" key="2">
    <citation type="submission" date="2017-02" db="EMBL/GenBank/DDBJ databases">
        <title>A genome survey and senescence transcriptome analysis in Lentinula edodes.</title>
        <authorList>
            <person name="Sakamoto Y."/>
            <person name="Nakade K."/>
            <person name="Sato S."/>
            <person name="Yoshida Y."/>
            <person name="Miyazaki K."/>
            <person name="Natsume S."/>
            <person name="Konno N."/>
        </authorList>
    </citation>
    <scope>NUCLEOTIDE SEQUENCE [LARGE SCALE GENOMIC DNA]</scope>
    <source>
        <strain evidence="6 7">NBRC 111202</strain>
    </source>
</reference>
<dbReference type="Pfam" id="PF09805">
    <property type="entry name" value="Nop25"/>
    <property type="match status" value="1"/>
</dbReference>
<sequence>MSPPNLNVLTQAHTAIAAKKRAKRNQVQEVIFDDTARHDFLTGFHKRKLAKTEAAKKKALEREKQQRQEDRPKTHAQRTCRRKRRRDRKGLRCYSRNGKVYQTQATKRSKNMRMKKFLLLLL</sequence>
<evidence type="ECO:0000256" key="3">
    <source>
        <dbReference type="ARBA" id="ARBA00023054"/>
    </source>
</evidence>
<keyword evidence="7" id="KW-1185">Reference proteome</keyword>
<protein>
    <submittedName>
        <fullName evidence="6">Protein</fullName>
    </submittedName>
</protein>
<dbReference type="InterPro" id="IPR019186">
    <property type="entry name" value="Nucleolar_protein_12"/>
</dbReference>
<evidence type="ECO:0000313" key="6">
    <source>
        <dbReference type="EMBL" id="GAW05443.1"/>
    </source>
</evidence>
<dbReference type="PANTHER" id="PTHR14577:SF0">
    <property type="entry name" value="NUCLEOLAR PROTEIN 12"/>
    <property type="match status" value="1"/>
</dbReference>
<evidence type="ECO:0000256" key="5">
    <source>
        <dbReference type="SAM" id="MobiDB-lite"/>
    </source>
</evidence>
<dbReference type="GO" id="GO:0019843">
    <property type="term" value="F:rRNA binding"/>
    <property type="evidence" value="ECO:0007669"/>
    <property type="project" value="TreeGrafter"/>
</dbReference>
<keyword evidence="4" id="KW-0539">Nucleus</keyword>
<evidence type="ECO:0000256" key="1">
    <source>
        <dbReference type="ARBA" id="ARBA00004604"/>
    </source>
</evidence>
<dbReference type="AlphaFoldDB" id="A0A1Q3EDZ9"/>
<comment type="caution">
    <text evidence="6">The sequence shown here is derived from an EMBL/GenBank/DDBJ whole genome shotgun (WGS) entry which is preliminary data.</text>
</comment>
<dbReference type="GO" id="GO:0005730">
    <property type="term" value="C:nucleolus"/>
    <property type="evidence" value="ECO:0007669"/>
    <property type="project" value="UniProtKB-SubCell"/>
</dbReference>
<dbReference type="Proteomes" id="UP000188533">
    <property type="component" value="Unassembled WGS sequence"/>
</dbReference>
<reference evidence="6 7" key="1">
    <citation type="submission" date="2016-08" db="EMBL/GenBank/DDBJ databases">
        <authorList>
            <consortium name="Lentinula edodes genome sequencing consortium"/>
            <person name="Sakamoto Y."/>
            <person name="Nakade K."/>
            <person name="Sato S."/>
            <person name="Yoshida Y."/>
            <person name="Miyazaki K."/>
            <person name="Natsume S."/>
            <person name="Konno N."/>
        </authorList>
    </citation>
    <scope>NUCLEOTIDE SEQUENCE [LARGE SCALE GENOMIC DNA]</scope>
    <source>
        <strain evidence="6 7">NBRC 111202</strain>
    </source>
</reference>
<feature type="compositionally biased region" description="Basic and acidic residues" evidence="5">
    <location>
        <begin position="51"/>
        <end position="73"/>
    </location>
</feature>
<accession>A0A1Q3EDZ9</accession>
<feature type="compositionally biased region" description="Basic residues" evidence="5">
    <location>
        <begin position="74"/>
        <end position="91"/>
    </location>
</feature>
<proteinExistence type="inferred from homology"/>
<dbReference type="EMBL" id="BDGU01000250">
    <property type="protein sequence ID" value="GAW05443.1"/>
    <property type="molecule type" value="Genomic_DNA"/>
</dbReference>
<comment type="similarity">
    <text evidence="2">Belongs to the RRP17 family.</text>
</comment>
<feature type="region of interest" description="Disordered" evidence="5">
    <location>
        <begin position="51"/>
        <end position="94"/>
    </location>
</feature>
<name>A0A1Q3EDZ9_LENED</name>
<keyword evidence="3" id="KW-0175">Coiled coil</keyword>
<organism evidence="6 7">
    <name type="scientific">Lentinula edodes</name>
    <name type="common">Shiitake mushroom</name>
    <name type="synonym">Lentinus edodes</name>
    <dbReference type="NCBI Taxonomy" id="5353"/>
    <lineage>
        <taxon>Eukaryota</taxon>
        <taxon>Fungi</taxon>
        <taxon>Dikarya</taxon>
        <taxon>Basidiomycota</taxon>
        <taxon>Agaricomycotina</taxon>
        <taxon>Agaricomycetes</taxon>
        <taxon>Agaricomycetidae</taxon>
        <taxon>Agaricales</taxon>
        <taxon>Marasmiineae</taxon>
        <taxon>Omphalotaceae</taxon>
        <taxon>Lentinula</taxon>
    </lineage>
</organism>
<gene>
    <name evidence="6" type="ORF">LENED_007303</name>
</gene>
<evidence type="ECO:0000256" key="2">
    <source>
        <dbReference type="ARBA" id="ARBA00007175"/>
    </source>
</evidence>
<evidence type="ECO:0000256" key="4">
    <source>
        <dbReference type="ARBA" id="ARBA00023242"/>
    </source>
</evidence>
<comment type="subcellular location">
    <subcellularLocation>
        <location evidence="1">Nucleus</location>
        <location evidence="1">Nucleolus</location>
    </subcellularLocation>
</comment>
<dbReference type="PANTHER" id="PTHR14577">
    <property type="entry name" value="NUCLEOLAR PROTEIN 12"/>
    <property type="match status" value="1"/>
</dbReference>